<keyword evidence="6 13" id="KW-0812">Transmembrane</keyword>
<comment type="caution">
    <text evidence="15">The sequence shown here is derived from an EMBL/GenBank/DDBJ whole genome shotgun (WGS) entry which is preliminary data.</text>
</comment>
<dbReference type="CDD" id="cd06158">
    <property type="entry name" value="S2P-M50_like_1"/>
    <property type="match status" value="1"/>
</dbReference>
<evidence type="ECO:0000256" key="1">
    <source>
        <dbReference type="ARBA" id="ARBA00001947"/>
    </source>
</evidence>
<keyword evidence="7" id="KW-0479">Metal-binding</keyword>
<organism evidence="15 16">
    <name type="scientific">Candidatus Fimimonas merdipullorum</name>
    <dbReference type="NCBI Taxonomy" id="2840822"/>
    <lineage>
        <taxon>Bacteria</taxon>
        <taxon>Pseudomonadati</taxon>
        <taxon>Myxococcota</taxon>
        <taxon>Myxococcia</taxon>
        <taxon>Myxococcales</taxon>
        <taxon>Cystobacterineae</taxon>
        <taxon>Myxococcaceae</taxon>
        <taxon>Myxococcaceae incertae sedis</taxon>
        <taxon>Candidatus Fimimonas</taxon>
    </lineage>
</organism>
<evidence type="ECO:0000256" key="2">
    <source>
        <dbReference type="ARBA" id="ARBA00004651"/>
    </source>
</evidence>
<dbReference type="Proteomes" id="UP000886852">
    <property type="component" value="Unassembled WGS sequence"/>
</dbReference>
<keyword evidence="5 15" id="KW-0645">Protease</keyword>
<dbReference type="InterPro" id="IPR008915">
    <property type="entry name" value="Peptidase_M50"/>
</dbReference>
<evidence type="ECO:0000256" key="11">
    <source>
        <dbReference type="ARBA" id="ARBA00023049"/>
    </source>
</evidence>
<dbReference type="InterPro" id="IPR052348">
    <property type="entry name" value="Metallopeptidase_M50B"/>
</dbReference>
<evidence type="ECO:0000313" key="15">
    <source>
        <dbReference type="EMBL" id="HIU91344.1"/>
    </source>
</evidence>
<evidence type="ECO:0000256" key="9">
    <source>
        <dbReference type="ARBA" id="ARBA00022833"/>
    </source>
</evidence>
<evidence type="ECO:0000256" key="7">
    <source>
        <dbReference type="ARBA" id="ARBA00022723"/>
    </source>
</evidence>
<evidence type="ECO:0000256" key="3">
    <source>
        <dbReference type="ARBA" id="ARBA00007931"/>
    </source>
</evidence>
<evidence type="ECO:0000256" key="6">
    <source>
        <dbReference type="ARBA" id="ARBA00022692"/>
    </source>
</evidence>
<feature type="domain" description="Peptidase M50" evidence="14">
    <location>
        <begin position="25"/>
        <end position="185"/>
    </location>
</feature>
<dbReference type="GO" id="GO:0008237">
    <property type="term" value="F:metallopeptidase activity"/>
    <property type="evidence" value="ECO:0007669"/>
    <property type="project" value="UniProtKB-KW"/>
</dbReference>
<dbReference type="GO" id="GO:0046872">
    <property type="term" value="F:metal ion binding"/>
    <property type="evidence" value="ECO:0007669"/>
    <property type="project" value="UniProtKB-KW"/>
</dbReference>
<dbReference type="GO" id="GO:0006508">
    <property type="term" value="P:proteolysis"/>
    <property type="evidence" value="ECO:0007669"/>
    <property type="project" value="UniProtKB-KW"/>
</dbReference>
<keyword evidence="9" id="KW-0862">Zinc</keyword>
<evidence type="ECO:0000256" key="5">
    <source>
        <dbReference type="ARBA" id="ARBA00022670"/>
    </source>
</evidence>
<evidence type="ECO:0000256" key="4">
    <source>
        <dbReference type="ARBA" id="ARBA00022475"/>
    </source>
</evidence>
<comment type="similarity">
    <text evidence="3">Belongs to the peptidase M50B family.</text>
</comment>
<accession>A0A9D1SQE6</accession>
<reference evidence="15" key="2">
    <citation type="journal article" date="2021" name="PeerJ">
        <title>Extensive microbial diversity within the chicken gut microbiome revealed by metagenomics and culture.</title>
        <authorList>
            <person name="Gilroy R."/>
            <person name="Ravi A."/>
            <person name="Getino M."/>
            <person name="Pursley I."/>
            <person name="Horton D.L."/>
            <person name="Alikhan N.F."/>
            <person name="Baker D."/>
            <person name="Gharbi K."/>
            <person name="Hall N."/>
            <person name="Watson M."/>
            <person name="Adriaenssens E.M."/>
            <person name="Foster-Nyarko E."/>
            <person name="Jarju S."/>
            <person name="Secka A."/>
            <person name="Antonio M."/>
            <person name="Oren A."/>
            <person name="Chaudhuri R.R."/>
            <person name="La Ragione R."/>
            <person name="Hildebrand F."/>
            <person name="Pallen M.J."/>
        </authorList>
    </citation>
    <scope>NUCLEOTIDE SEQUENCE</scope>
    <source>
        <strain evidence="15">ChiHjej12B11-7776</strain>
    </source>
</reference>
<feature type="transmembrane region" description="Helical" evidence="13">
    <location>
        <begin position="20"/>
        <end position="46"/>
    </location>
</feature>
<evidence type="ECO:0000256" key="8">
    <source>
        <dbReference type="ARBA" id="ARBA00022801"/>
    </source>
</evidence>
<evidence type="ECO:0000313" key="16">
    <source>
        <dbReference type="Proteomes" id="UP000886852"/>
    </source>
</evidence>
<feature type="transmembrane region" description="Helical" evidence="13">
    <location>
        <begin position="137"/>
        <end position="162"/>
    </location>
</feature>
<feature type="transmembrane region" description="Helical" evidence="13">
    <location>
        <begin position="190"/>
        <end position="207"/>
    </location>
</feature>
<keyword evidence="11" id="KW-0482">Metalloprotease</keyword>
<dbReference type="PANTHER" id="PTHR35864">
    <property type="entry name" value="ZINC METALLOPROTEASE MJ0611-RELATED"/>
    <property type="match status" value="1"/>
</dbReference>
<dbReference type="Pfam" id="PF02163">
    <property type="entry name" value="Peptidase_M50"/>
    <property type="match status" value="1"/>
</dbReference>
<dbReference type="PANTHER" id="PTHR35864:SF1">
    <property type="entry name" value="ZINC METALLOPROTEASE YWHC-RELATED"/>
    <property type="match status" value="1"/>
</dbReference>
<keyword evidence="8" id="KW-0378">Hydrolase</keyword>
<keyword evidence="12 13" id="KW-0472">Membrane</keyword>
<comment type="subcellular location">
    <subcellularLocation>
        <location evidence="2">Cell membrane</location>
        <topology evidence="2">Multi-pass membrane protein</topology>
    </subcellularLocation>
</comment>
<protein>
    <submittedName>
        <fullName evidence="15">Site-2 protease family protein</fullName>
    </submittedName>
</protein>
<evidence type="ECO:0000259" key="14">
    <source>
        <dbReference type="Pfam" id="PF02163"/>
    </source>
</evidence>
<dbReference type="GO" id="GO:0005886">
    <property type="term" value="C:plasma membrane"/>
    <property type="evidence" value="ECO:0007669"/>
    <property type="project" value="UniProtKB-SubCell"/>
</dbReference>
<dbReference type="InterPro" id="IPR044537">
    <property type="entry name" value="Rip2-like"/>
</dbReference>
<evidence type="ECO:0000256" key="12">
    <source>
        <dbReference type="ARBA" id="ARBA00023136"/>
    </source>
</evidence>
<feature type="transmembrane region" description="Helical" evidence="13">
    <location>
        <begin position="66"/>
        <end position="85"/>
    </location>
</feature>
<dbReference type="EMBL" id="DVOC01000086">
    <property type="protein sequence ID" value="HIU91344.1"/>
    <property type="molecule type" value="Genomic_DNA"/>
</dbReference>
<reference evidence="15" key="1">
    <citation type="submission" date="2020-10" db="EMBL/GenBank/DDBJ databases">
        <authorList>
            <person name="Gilroy R."/>
        </authorList>
    </citation>
    <scope>NUCLEOTIDE SEQUENCE</scope>
    <source>
        <strain evidence="15">ChiHjej12B11-7776</strain>
    </source>
</reference>
<name>A0A9D1SQE6_9BACT</name>
<feature type="transmembrane region" description="Helical" evidence="13">
    <location>
        <begin position="97"/>
        <end position="125"/>
    </location>
</feature>
<proteinExistence type="inferred from homology"/>
<evidence type="ECO:0000256" key="13">
    <source>
        <dbReference type="SAM" id="Phobius"/>
    </source>
</evidence>
<sequence length="236" mass="26278">MYIYQLLTNGGQSVSREGLLNVVGFVFALICALCLHELAHGLVALWNGDGTAKAYGRLSLNPLRHFDFIGLLFMLFAGFGWAKPVPVNPNNFKNRKLGAVTVSLAGVVTNLLLAFLFALPCVLIQGAYAEVNSAKYYVLYCLLQYCYFMVTLNVSFALFNLLPLFPLDGYRFISCFANENNGAMTFLRRYSLYILAALVILDYIPFISAYSPLNLYIGFCGGGISNGFMRFWELII</sequence>
<comment type="cofactor">
    <cofactor evidence="1">
        <name>Zn(2+)</name>
        <dbReference type="ChEBI" id="CHEBI:29105"/>
    </cofactor>
</comment>
<gene>
    <name evidence="15" type="ORF">IAC72_04975</name>
</gene>
<dbReference type="AlphaFoldDB" id="A0A9D1SQE6"/>
<keyword evidence="10 13" id="KW-1133">Transmembrane helix</keyword>
<keyword evidence="4" id="KW-1003">Cell membrane</keyword>
<evidence type="ECO:0000256" key="10">
    <source>
        <dbReference type="ARBA" id="ARBA00022989"/>
    </source>
</evidence>